<organism evidence="1 2">
    <name type="scientific">Cichorium intybus</name>
    <name type="common">Chicory</name>
    <dbReference type="NCBI Taxonomy" id="13427"/>
    <lineage>
        <taxon>Eukaryota</taxon>
        <taxon>Viridiplantae</taxon>
        <taxon>Streptophyta</taxon>
        <taxon>Embryophyta</taxon>
        <taxon>Tracheophyta</taxon>
        <taxon>Spermatophyta</taxon>
        <taxon>Magnoliopsida</taxon>
        <taxon>eudicotyledons</taxon>
        <taxon>Gunneridae</taxon>
        <taxon>Pentapetalae</taxon>
        <taxon>asterids</taxon>
        <taxon>campanulids</taxon>
        <taxon>Asterales</taxon>
        <taxon>Asteraceae</taxon>
        <taxon>Cichorioideae</taxon>
        <taxon>Cichorieae</taxon>
        <taxon>Cichoriinae</taxon>
        <taxon>Cichorium</taxon>
    </lineage>
</organism>
<protein>
    <submittedName>
        <fullName evidence="1">Uncharacterized protein</fullName>
    </submittedName>
</protein>
<gene>
    <name evidence="1" type="ORF">L2E82_40149</name>
</gene>
<accession>A0ACB9AL52</accession>
<comment type="caution">
    <text evidence="1">The sequence shown here is derived from an EMBL/GenBank/DDBJ whole genome shotgun (WGS) entry which is preliminary data.</text>
</comment>
<reference evidence="2" key="1">
    <citation type="journal article" date="2022" name="Mol. Ecol. Resour.">
        <title>The genomes of chicory, endive, great burdock and yacon provide insights into Asteraceae palaeo-polyploidization history and plant inulin production.</title>
        <authorList>
            <person name="Fan W."/>
            <person name="Wang S."/>
            <person name="Wang H."/>
            <person name="Wang A."/>
            <person name="Jiang F."/>
            <person name="Liu H."/>
            <person name="Zhao H."/>
            <person name="Xu D."/>
            <person name="Zhang Y."/>
        </authorList>
    </citation>
    <scope>NUCLEOTIDE SEQUENCE [LARGE SCALE GENOMIC DNA]</scope>
    <source>
        <strain evidence="2">cv. Punajuju</strain>
    </source>
</reference>
<dbReference type="EMBL" id="CM042015">
    <property type="protein sequence ID" value="KAI3710370.1"/>
    <property type="molecule type" value="Genomic_DNA"/>
</dbReference>
<name>A0ACB9AL52_CICIN</name>
<sequence>MLFHTLSQLFLRNRNHDLPIETQEGIQQQPNFPDAIACQFSTSQKLVVVYRDHNIYIWNIHGKENTK</sequence>
<proteinExistence type="predicted"/>
<keyword evidence="2" id="KW-1185">Reference proteome</keyword>
<reference evidence="1 2" key="2">
    <citation type="journal article" date="2022" name="Mol. Ecol. Resour.">
        <title>The genomes of chicory, endive, great burdock and yacon provide insights into Asteraceae paleo-polyploidization history and plant inulin production.</title>
        <authorList>
            <person name="Fan W."/>
            <person name="Wang S."/>
            <person name="Wang H."/>
            <person name="Wang A."/>
            <person name="Jiang F."/>
            <person name="Liu H."/>
            <person name="Zhao H."/>
            <person name="Xu D."/>
            <person name="Zhang Y."/>
        </authorList>
    </citation>
    <scope>NUCLEOTIDE SEQUENCE [LARGE SCALE GENOMIC DNA]</scope>
    <source>
        <strain evidence="2">cv. Punajuju</strain>
        <tissue evidence="1">Leaves</tissue>
    </source>
</reference>
<dbReference type="Proteomes" id="UP001055811">
    <property type="component" value="Linkage Group LG07"/>
</dbReference>
<evidence type="ECO:0000313" key="1">
    <source>
        <dbReference type="EMBL" id="KAI3710370.1"/>
    </source>
</evidence>
<evidence type="ECO:0000313" key="2">
    <source>
        <dbReference type="Proteomes" id="UP001055811"/>
    </source>
</evidence>